<dbReference type="InterPro" id="IPR012910">
    <property type="entry name" value="Plug_dom"/>
</dbReference>
<dbReference type="EMBL" id="JAHESC010000039">
    <property type="protein sequence ID" value="MBT1689320.1"/>
    <property type="molecule type" value="Genomic_DNA"/>
</dbReference>
<evidence type="ECO:0000259" key="10">
    <source>
        <dbReference type="Pfam" id="PF07715"/>
    </source>
</evidence>
<evidence type="ECO:0000256" key="9">
    <source>
        <dbReference type="SAM" id="SignalP"/>
    </source>
</evidence>
<evidence type="ECO:0000256" key="4">
    <source>
        <dbReference type="ARBA" id="ARBA00022692"/>
    </source>
</evidence>
<keyword evidence="2 8" id="KW-0813">Transport</keyword>
<dbReference type="SUPFAM" id="SSF56935">
    <property type="entry name" value="Porins"/>
    <property type="match status" value="1"/>
</dbReference>
<evidence type="ECO:0000313" key="11">
    <source>
        <dbReference type="EMBL" id="MBT1689320.1"/>
    </source>
</evidence>
<feature type="chain" id="PRO_5042874372" evidence="9">
    <location>
        <begin position="29"/>
        <end position="1192"/>
    </location>
</feature>
<comment type="caution">
    <text evidence="11">The sequence shown here is derived from an EMBL/GenBank/DDBJ whole genome shotgun (WGS) entry which is preliminary data.</text>
</comment>
<evidence type="ECO:0000313" key="12">
    <source>
        <dbReference type="Proteomes" id="UP001319180"/>
    </source>
</evidence>
<evidence type="ECO:0000256" key="5">
    <source>
        <dbReference type="ARBA" id="ARBA00022729"/>
    </source>
</evidence>
<dbReference type="SUPFAM" id="SSF49464">
    <property type="entry name" value="Carboxypeptidase regulatory domain-like"/>
    <property type="match status" value="1"/>
</dbReference>
<dbReference type="InterPro" id="IPR037066">
    <property type="entry name" value="Plug_dom_sf"/>
</dbReference>
<dbReference type="PANTHER" id="PTHR30069">
    <property type="entry name" value="TONB-DEPENDENT OUTER MEMBRANE RECEPTOR"/>
    <property type="match status" value="1"/>
</dbReference>
<keyword evidence="4 8" id="KW-0812">Transmembrane</keyword>
<dbReference type="PROSITE" id="PS52016">
    <property type="entry name" value="TONB_DEPENDENT_REC_3"/>
    <property type="match status" value="1"/>
</dbReference>
<gene>
    <name evidence="11" type="ORF">KK078_22335</name>
</gene>
<proteinExistence type="inferred from homology"/>
<dbReference type="Gene3D" id="2.40.170.20">
    <property type="entry name" value="TonB-dependent receptor, beta-barrel domain"/>
    <property type="match status" value="1"/>
</dbReference>
<sequence>MQLSIIQPKKGWVWLLLCLFGAISNLYAQDHTVNTSLKVTNATLPEILKKIDDQTSYAVAYSKDIAQLEKTVTLDISNKSMTEIMATLQAHFPIDFNLTNGVISVKKKPADKPSDKPIRGKVTNELGEPMVGVNILLKGTTIGTVTDVNGEYTIAGAPEDGVLTFSFIGMLSEAVAVGTQSQVNVVMKEDAAMMDEVVVTALNLTREEKSLGYSVSKVEGEDLTRSVSGNWLTNMSGKVAGLIYTQASTGPSGSIRVTLRGDRSLNYGKNEALFVVDGVPISSGMTATRSVSNYAQEDAPVDFGNGASDINPEDIENITVLKGPAAAALYGSRAANGAIIITTKSGKKTKGIGVTINSSVTFEKAGYFPDFQKEYGNGIDLGLNEYSLWEITPGMASDGVAQPRNYSRYTFGEKFDASKTRYLYASKDWNSGTYTKLPWVYQDDWYTGLFQTGVTTNNTITIDGNNGQGTSTRFSVTNYNNDWILPNTGFKKQTVSLTVNTPVTEKIKLAAKVNYYHKQSDNMPSGGYDESSPMYSLVWGFNVNSIHDWKNEYFSGRYNYANWSAGGTDGKGLVYPSTAGYNPYRTLYEALSSEDRDRVFGSISVTADLLKNLSFMLRSGLDWSNNFRTQRRPFYTTDYTNGFYREQTIREMENNNDFMLRYQNNTVANGQLGLSLMVGGNNRVYENFNSKITLSQLGEEGIYHTTNLPTGINPDPYNYRIKKIVNSFYGMASLSWNDTYYLDITGRNDWSSTLAPSNWSYFYPSVAASVLLDEVLDLHARTSWVDMLKLRASWANVGNDTEAYSRDQYYSATSYPGGYTLPGVIPDPLIKPEKTASWEVGLEGKLFHRASFDLALYSASTKNQIVPVAIDQATGATSMRINAGEITNKGVEAAISLVPVKTKDFTWSFDVNWARNINKLVKLQDGWDPNQPLQTDNGTTIGSRTFVYSYVGEEMHVLYGRGFKRAPEGAFYLDENGNKVDASGMHIVNADGYPVLDESPDRRIGKVNPNWRAGTVQRLKYKNFSLAATFSAQYGGHAYSVTNFSLSYQGKLTNSLAGRNDGLVHEGVNAVTNDDGTVTYTKNTTVTGNIQTYYSSYVWTRDNTEMNTFSTDFIKLRELRLDYQIPSKILSKTRFLQKASVGMYATNVFCITDFPQFDPETGMLNGSDIYSGIESMAFPMTRTYGFNVQVSF</sequence>
<dbReference type="InterPro" id="IPR039426">
    <property type="entry name" value="TonB-dep_rcpt-like"/>
</dbReference>
<dbReference type="NCBIfam" id="TIGR04057">
    <property type="entry name" value="SusC_RagA_signa"/>
    <property type="match status" value="1"/>
</dbReference>
<organism evidence="11 12">
    <name type="scientific">Dawidia soli</name>
    <dbReference type="NCBI Taxonomy" id="2782352"/>
    <lineage>
        <taxon>Bacteria</taxon>
        <taxon>Pseudomonadati</taxon>
        <taxon>Bacteroidota</taxon>
        <taxon>Cytophagia</taxon>
        <taxon>Cytophagales</taxon>
        <taxon>Chryseotaleaceae</taxon>
        <taxon>Dawidia</taxon>
    </lineage>
</organism>
<dbReference type="PANTHER" id="PTHR30069:SF29">
    <property type="entry name" value="HEMOGLOBIN AND HEMOGLOBIN-HAPTOGLOBIN-BINDING PROTEIN 1-RELATED"/>
    <property type="match status" value="1"/>
</dbReference>
<keyword evidence="6 8" id="KW-0472">Membrane</keyword>
<dbReference type="InterPro" id="IPR036942">
    <property type="entry name" value="Beta-barrel_TonB_sf"/>
</dbReference>
<dbReference type="Pfam" id="PF07715">
    <property type="entry name" value="Plug"/>
    <property type="match status" value="1"/>
</dbReference>
<accession>A0AAP2DEN0</accession>
<evidence type="ECO:0000256" key="7">
    <source>
        <dbReference type="ARBA" id="ARBA00023237"/>
    </source>
</evidence>
<dbReference type="Proteomes" id="UP001319180">
    <property type="component" value="Unassembled WGS sequence"/>
</dbReference>
<keyword evidence="5 9" id="KW-0732">Signal</keyword>
<dbReference type="GO" id="GO:0009279">
    <property type="term" value="C:cell outer membrane"/>
    <property type="evidence" value="ECO:0007669"/>
    <property type="project" value="UniProtKB-SubCell"/>
</dbReference>
<dbReference type="InterPro" id="IPR008969">
    <property type="entry name" value="CarboxyPept-like_regulatory"/>
</dbReference>
<reference evidence="11 12" key="1">
    <citation type="submission" date="2021-05" db="EMBL/GenBank/DDBJ databases">
        <title>A Polyphasic approach of four new species of the genus Ohtaekwangia: Ohtaekwangia histidinii sp. nov., Ohtaekwangia cretensis sp. nov., Ohtaekwangia indiensis sp. nov., Ohtaekwangia reichenbachii sp. nov. from diverse environment.</title>
        <authorList>
            <person name="Octaviana S."/>
        </authorList>
    </citation>
    <scope>NUCLEOTIDE SEQUENCE [LARGE SCALE GENOMIC DNA]</scope>
    <source>
        <strain evidence="11 12">PWU37</strain>
    </source>
</reference>
<evidence type="ECO:0000256" key="2">
    <source>
        <dbReference type="ARBA" id="ARBA00022448"/>
    </source>
</evidence>
<comment type="similarity">
    <text evidence="8">Belongs to the TonB-dependent receptor family.</text>
</comment>
<evidence type="ECO:0000256" key="8">
    <source>
        <dbReference type="PROSITE-ProRule" id="PRU01360"/>
    </source>
</evidence>
<evidence type="ECO:0000256" key="3">
    <source>
        <dbReference type="ARBA" id="ARBA00022452"/>
    </source>
</evidence>
<dbReference type="Pfam" id="PF13715">
    <property type="entry name" value="CarbopepD_reg_2"/>
    <property type="match status" value="1"/>
</dbReference>
<dbReference type="RefSeq" id="WP_254092546.1">
    <property type="nucleotide sequence ID" value="NZ_JAHESC010000039.1"/>
</dbReference>
<dbReference type="GO" id="GO:0015344">
    <property type="term" value="F:siderophore uptake transmembrane transporter activity"/>
    <property type="evidence" value="ECO:0007669"/>
    <property type="project" value="TreeGrafter"/>
</dbReference>
<evidence type="ECO:0000256" key="6">
    <source>
        <dbReference type="ARBA" id="ARBA00023136"/>
    </source>
</evidence>
<dbReference type="InterPro" id="IPR023997">
    <property type="entry name" value="TonB-dep_OMP_SusC/RagA_CS"/>
</dbReference>
<name>A0AAP2DEN0_9BACT</name>
<feature type="domain" description="TonB-dependent receptor plug" evidence="10">
    <location>
        <begin position="209"/>
        <end position="338"/>
    </location>
</feature>
<keyword evidence="12" id="KW-1185">Reference proteome</keyword>
<keyword evidence="3 8" id="KW-1134">Transmembrane beta strand</keyword>
<dbReference type="AlphaFoldDB" id="A0AAP2DEN0"/>
<dbReference type="InterPro" id="IPR023996">
    <property type="entry name" value="TonB-dep_OMP_SusC/RagA"/>
</dbReference>
<comment type="subcellular location">
    <subcellularLocation>
        <location evidence="1 8">Cell outer membrane</location>
        <topology evidence="1 8">Multi-pass membrane protein</topology>
    </subcellularLocation>
</comment>
<feature type="signal peptide" evidence="9">
    <location>
        <begin position="1"/>
        <end position="28"/>
    </location>
</feature>
<dbReference type="GO" id="GO:0044718">
    <property type="term" value="P:siderophore transmembrane transport"/>
    <property type="evidence" value="ECO:0007669"/>
    <property type="project" value="TreeGrafter"/>
</dbReference>
<dbReference type="NCBIfam" id="TIGR04056">
    <property type="entry name" value="OMP_RagA_SusC"/>
    <property type="match status" value="1"/>
</dbReference>
<keyword evidence="7 8" id="KW-0998">Cell outer membrane</keyword>
<protein>
    <submittedName>
        <fullName evidence="11">SusC/RagA family TonB-linked outer membrane protein</fullName>
    </submittedName>
</protein>
<evidence type="ECO:0000256" key="1">
    <source>
        <dbReference type="ARBA" id="ARBA00004571"/>
    </source>
</evidence>
<dbReference type="Gene3D" id="2.170.130.10">
    <property type="entry name" value="TonB-dependent receptor, plug domain"/>
    <property type="match status" value="1"/>
</dbReference>
<dbReference type="Gene3D" id="2.60.40.1120">
    <property type="entry name" value="Carboxypeptidase-like, regulatory domain"/>
    <property type="match status" value="1"/>
</dbReference>